<dbReference type="Gene3D" id="1.25.40.20">
    <property type="entry name" value="Ankyrin repeat-containing domain"/>
    <property type="match status" value="2"/>
</dbReference>
<protein>
    <submittedName>
        <fullName evidence="4">Uncharacterized protein</fullName>
    </submittedName>
</protein>
<keyword evidence="1" id="KW-0677">Repeat</keyword>
<dbReference type="EMBL" id="JAPQKP010000003">
    <property type="protein sequence ID" value="KAJ5199415.1"/>
    <property type="molecule type" value="Genomic_DNA"/>
</dbReference>
<comment type="caution">
    <text evidence="4">The sequence shown here is derived from an EMBL/GenBank/DDBJ whole genome shotgun (WGS) entry which is preliminary data.</text>
</comment>
<reference evidence="4" key="1">
    <citation type="submission" date="2022-11" db="EMBL/GenBank/DDBJ databases">
        <authorList>
            <person name="Petersen C."/>
        </authorList>
    </citation>
    <scope>NUCLEOTIDE SEQUENCE</scope>
    <source>
        <strain evidence="4">IBT 16849</strain>
    </source>
</reference>
<dbReference type="PANTHER" id="PTHR24198">
    <property type="entry name" value="ANKYRIN REPEAT AND PROTEIN KINASE DOMAIN-CONTAINING PROTEIN"/>
    <property type="match status" value="1"/>
</dbReference>
<dbReference type="Pfam" id="PF00023">
    <property type="entry name" value="Ank"/>
    <property type="match status" value="1"/>
</dbReference>
<evidence type="ECO:0000256" key="1">
    <source>
        <dbReference type="ARBA" id="ARBA00022737"/>
    </source>
</evidence>
<name>A0A9W9JM32_9EURO</name>
<organism evidence="4 5">
    <name type="scientific">Penicillium cf. griseofulvum</name>
    <dbReference type="NCBI Taxonomy" id="2972120"/>
    <lineage>
        <taxon>Eukaryota</taxon>
        <taxon>Fungi</taxon>
        <taxon>Dikarya</taxon>
        <taxon>Ascomycota</taxon>
        <taxon>Pezizomycotina</taxon>
        <taxon>Eurotiomycetes</taxon>
        <taxon>Eurotiomycetidae</taxon>
        <taxon>Eurotiales</taxon>
        <taxon>Aspergillaceae</taxon>
        <taxon>Penicillium</taxon>
    </lineage>
</organism>
<dbReference type="SMART" id="SM00248">
    <property type="entry name" value="ANK"/>
    <property type="match status" value="5"/>
</dbReference>
<dbReference type="InterPro" id="IPR002110">
    <property type="entry name" value="Ankyrin_rpt"/>
</dbReference>
<dbReference type="SUPFAM" id="SSF48403">
    <property type="entry name" value="Ankyrin repeat"/>
    <property type="match status" value="1"/>
</dbReference>
<dbReference type="PANTHER" id="PTHR24198:SF165">
    <property type="entry name" value="ANKYRIN REPEAT-CONTAINING PROTEIN-RELATED"/>
    <property type="match status" value="1"/>
</dbReference>
<evidence type="ECO:0000313" key="5">
    <source>
        <dbReference type="Proteomes" id="UP001150879"/>
    </source>
</evidence>
<dbReference type="AlphaFoldDB" id="A0A9W9JM32"/>
<dbReference type="PROSITE" id="PS50088">
    <property type="entry name" value="ANK_REPEAT"/>
    <property type="match status" value="1"/>
</dbReference>
<keyword evidence="2 3" id="KW-0040">ANK repeat</keyword>
<evidence type="ECO:0000313" key="4">
    <source>
        <dbReference type="EMBL" id="KAJ5199415.1"/>
    </source>
</evidence>
<reference evidence="4" key="2">
    <citation type="journal article" date="2023" name="IMA Fungus">
        <title>Comparative genomic study of the Penicillium genus elucidates a diverse pangenome and 15 lateral gene transfer events.</title>
        <authorList>
            <person name="Petersen C."/>
            <person name="Sorensen T."/>
            <person name="Nielsen M.R."/>
            <person name="Sondergaard T.E."/>
            <person name="Sorensen J.L."/>
            <person name="Fitzpatrick D.A."/>
            <person name="Frisvad J.C."/>
            <person name="Nielsen K.L."/>
        </authorList>
    </citation>
    <scope>NUCLEOTIDE SEQUENCE</scope>
    <source>
        <strain evidence="4">IBT 16849</strain>
    </source>
</reference>
<feature type="repeat" description="ANK" evidence="3">
    <location>
        <begin position="67"/>
        <end position="99"/>
    </location>
</feature>
<dbReference type="Pfam" id="PF12796">
    <property type="entry name" value="Ank_2"/>
    <property type="match status" value="2"/>
</dbReference>
<proteinExistence type="predicted"/>
<gene>
    <name evidence="4" type="ORF">N7472_004619</name>
</gene>
<evidence type="ECO:0000256" key="2">
    <source>
        <dbReference type="ARBA" id="ARBA00023043"/>
    </source>
</evidence>
<evidence type="ECO:0000256" key="3">
    <source>
        <dbReference type="PROSITE-ProRule" id="PRU00023"/>
    </source>
</evidence>
<accession>A0A9W9JM32</accession>
<dbReference type="InterPro" id="IPR036770">
    <property type="entry name" value="Ankyrin_rpt-contain_sf"/>
</dbReference>
<sequence length="267" mass="29545">MPLGVPDKSSQAISQKEQLHLATERGNEEVVVMLLKGSTPNLKRNDGLNVLHLAAMGGFTGVVNEIDQTTALHMASAWGHEGVVDALIRHGSDYDLKNYEQETAVSLAVINGHLKTIKLLSEVRVDLKARDTNGRTLLYHAVQNVQGTDIRIFCSFSVDLEAQDEEGQTPLHLVASIGQDSIFRKIACMRAKVNALYNYYTSSLYQEPGNDEFTTAFETFADIGVNLEAHDDSKNTPLHLAASRGHVNRYTDFAVFKVAWQVFTKEI</sequence>
<keyword evidence="5" id="KW-1185">Reference proteome</keyword>
<dbReference type="PROSITE" id="PS50297">
    <property type="entry name" value="ANK_REP_REGION"/>
    <property type="match status" value="1"/>
</dbReference>
<dbReference type="Proteomes" id="UP001150879">
    <property type="component" value="Unassembled WGS sequence"/>
</dbReference>